<accession>A0A392PFD9</accession>
<protein>
    <submittedName>
        <fullName evidence="1">Uncharacterized protein</fullName>
    </submittedName>
</protein>
<reference evidence="1 2" key="1">
    <citation type="journal article" date="2018" name="Front. Plant Sci.">
        <title>Red Clover (Trifolium pratense) and Zigzag Clover (T. medium) - A Picture of Genomic Similarities and Differences.</title>
        <authorList>
            <person name="Dluhosova J."/>
            <person name="Istvanek J."/>
            <person name="Nedelnik J."/>
            <person name="Repkova J."/>
        </authorList>
    </citation>
    <scope>NUCLEOTIDE SEQUENCE [LARGE SCALE GENOMIC DNA]</scope>
    <source>
        <strain evidence="2">cv. 10/8</strain>
        <tissue evidence="1">Leaf</tissue>
    </source>
</reference>
<name>A0A392PFD9_9FABA</name>
<evidence type="ECO:0000313" key="1">
    <source>
        <dbReference type="EMBL" id="MCI10821.1"/>
    </source>
</evidence>
<evidence type="ECO:0000313" key="2">
    <source>
        <dbReference type="Proteomes" id="UP000265520"/>
    </source>
</evidence>
<organism evidence="1 2">
    <name type="scientific">Trifolium medium</name>
    <dbReference type="NCBI Taxonomy" id="97028"/>
    <lineage>
        <taxon>Eukaryota</taxon>
        <taxon>Viridiplantae</taxon>
        <taxon>Streptophyta</taxon>
        <taxon>Embryophyta</taxon>
        <taxon>Tracheophyta</taxon>
        <taxon>Spermatophyta</taxon>
        <taxon>Magnoliopsida</taxon>
        <taxon>eudicotyledons</taxon>
        <taxon>Gunneridae</taxon>
        <taxon>Pentapetalae</taxon>
        <taxon>rosids</taxon>
        <taxon>fabids</taxon>
        <taxon>Fabales</taxon>
        <taxon>Fabaceae</taxon>
        <taxon>Papilionoideae</taxon>
        <taxon>50 kb inversion clade</taxon>
        <taxon>NPAAA clade</taxon>
        <taxon>Hologalegina</taxon>
        <taxon>IRL clade</taxon>
        <taxon>Trifolieae</taxon>
        <taxon>Trifolium</taxon>
    </lineage>
</organism>
<keyword evidence="2" id="KW-1185">Reference proteome</keyword>
<feature type="non-terminal residue" evidence="1">
    <location>
        <position position="31"/>
    </location>
</feature>
<dbReference type="AlphaFoldDB" id="A0A392PFD9"/>
<sequence length="31" mass="3744">MIHIREEPVESWRICAYEVDKSLRTVRSARL</sequence>
<dbReference type="Proteomes" id="UP000265520">
    <property type="component" value="Unassembled WGS sequence"/>
</dbReference>
<proteinExistence type="predicted"/>
<comment type="caution">
    <text evidence="1">The sequence shown here is derived from an EMBL/GenBank/DDBJ whole genome shotgun (WGS) entry which is preliminary data.</text>
</comment>
<dbReference type="EMBL" id="LXQA010077748">
    <property type="protein sequence ID" value="MCI10821.1"/>
    <property type="molecule type" value="Genomic_DNA"/>
</dbReference>